<protein>
    <submittedName>
        <fullName evidence="2">Uncharacterized protein</fullName>
    </submittedName>
</protein>
<feature type="region of interest" description="Disordered" evidence="1">
    <location>
        <begin position="68"/>
        <end position="124"/>
    </location>
</feature>
<evidence type="ECO:0000256" key="1">
    <source>
        <dbReference type="SAM" id="MobiDB-lite"/>
    </source>
</evidence>
<evidence type="ECO:0000313" key="3">
    <source>
        <dbReference type="Proteomes" id="UP001187192"/>
    </source>
</evidence>
<accession>A0AA88A0B9</accession>
<dbReference type="EMBL" id="BTGU01000025">
    <property type="protein sequence ID" value="GMN47249.1"/>
    <property type="molecule type" value="Genomic_DNA"/>
</dbReference>
<feature type="compositionally biased region" description="Basic and acidic residues" evidence="1">
    <location>
        <begin position="86"/>
        <end position="97"/>
    </location>
</feature>
<name>A0AA88A0B9_FICCA</name>
<sequence length="159" mass="17724">MGMCSRASTTIQLCNSSPSFPNGCPFASNGTSIRSPFVLTTWILLIRVALRLPSSSGLNLERPRLTKYTSVGTGGSIGTGVGAATERGRRGSEGEEKTEGDEVERVRTRENGDGSQERQWREDAWQAKIENGGRVPKMRERKWRECTANKERMERECRK</sequence>
<gene>
    <name evidence="2" type="ORF">TIFTF001_016431</name>
</gene>
<proteinExistence type="predicted"/>
<feature type="compositionally biased region" description="Gly residues" evidence="1">
    <location>
        <begin position="72"/>
        <end position="81"/>
    </location>
</feature>
<feature type="compositionally biased region" description="Basic and acidic residues" evidence="1">
    <location>
        <begin position="103"/>
        <end position="124"/>
    </location>
</feature>
<comment type="caution">
    <text evidence="2">The sequence shown here is derived from an EMBL/GenBank/DDBJ whole genome shotgun (WGS) entry which is preliminary data.</text>
</comment>
<organism evidence="2 3">
    <name type="scientific">Ficus carica</name>
    <name type="common">Common fig</name>
    <dbReference type="NCBI Taxonomy" id="3494"/>
    <lineage>
        <taxon>Eukaryota</taxon>
        <taxon>Viridiplantae</taxon>
        <taxon>Streptophyta</taxon>
        <taxon>Embryophyta</taxon>
        <taxon>Tracheophyta</taxon>
        <taxon>Spermatophyta</taxon>
        <taxon>Magnoliopsida</taxon>
        <taxon>eudicotyledons</taxon>
        <taxon>Gunneridae</taxon>
        <taxon>Pentapetalae</taxon>
        <taxon>rosids</taxon>
        <taxon>fabids</taxon>
        <taxon>Rosales</taxon>
        <taxon>Moraceae</taxon>
        <taxon>Ficeae</taxon>
        <taxon>Ficus</taxon>
    </lineage>
</organism>
<keyword evidence="3" id="KW-1185">Reference proteome</keyword>
<reference evidence="2" key="1">
    <citation type="submission" date="2023-07" db="EMBL/GenBank/DDBJ databases">
        <title>draft genome sequence of fig (Ficus carica).</title>
        <authorList>
            <person name="Takahashi T."/>
            <person name="Nishimura K."/>
        </authorList>
    </citation>
    <scope>NUCLEOTIDE SEQUENCE</scope>
</reference>
<dbReference type="Proteomes" id="UP001187192">
    <property type="component" value="Unassembled WGS sequence"/>
</dbReference>
<dbReference type="AlphaFoldDB" id="A0AA88A0B9"/>
<evidence type="ECO:0000313" key="2">
    <source>
        <dbReference type="EMBL" id="GMN47249.1"/>
    </source>
</evidence>